<comment type="similarity">
    <text evidence="5 17">Belongs to the eukaryotic NMN adenylyltransferase family.</text>
</comment>
<dbReference type="Pfam" id="PF01467">
    <property type="entry name" value="CTP_transf_like"/>
    <property type="match status" value="1"/>
</dbReference>
<evidence type="ECO:0000256" key="5">
    <source>
        <dbReference type="ARBA" id="ARBA00007064"/>
    </source>
</evidence>
<proteinExistence type="inferred from homology"/>
<dbReference type="InterPro" id="IPR045094">
    <property type="entry name" value="NMNAT_euk"/>
</dbReference>
<dbReference type="Proteomes" id="UP000187429">
    <property type="component" value="Unassembled WGS sequence"/>
</dbReference>
<comment type="function">
    <text evidence="16">Catalyzes the formation of NAD(+) from nicotinamide mononucleotide (NMN) and ATP. Can also use the deamidated form; nicotinic acid mononucleotide (NaMN) as substrate with the same efficiency. Can use triazofurin monophosphate (TrMP) as substrate. Can also use GTP and ITP as nucleotide donors. Also catalyzes the reverse reaction, i.e. the pyrophosphorolytic cleavage of NAD(+). For the pyrophosphorolytic activity, can use NAD(+), NADH, NaAD, nicotinic acid adenine dinucleotide phosphate (NHD), nicotinamide guanine dinucleotide (NGD) as substrates. Fails to cleave phosphorylated dinucleotides NADP(+), NADPH and NaADP(+). Protects against axonal degeneration following injury. May be involved in the maintenance of axonal integrity. Also functions as a stress-response chaperone protein that prevents toxic aggregation of proteins; this function may be independent of its NAD(+) synthesis activity.</text>
</comment>
<dbReference type="NCBIfam" id="TIGR00482">
    <property type="entry name" value="nicotinate (nicotinamide) nucleotide adenylyltransferase"/>
    <property type="match status" value="1"/>
</dbReference>
<gene>
    <name evidence="19" type="ORF">AYI69_g6681</name>
</gene>
<feature type="domain" description="Cytidyltransferase-like" evidence="18">
    <location>
        <begin position="30"/>
        <end position="225"/>
    </location>
</feature>
<dbReference type="Gene3D" id="3.40.50.620">
    <property type="entry name" value="HUPs"/>
    <property type="match status" value="1"/>
</dbReference>
<evidence type="ECO:0000256" key="16">
    <source>
        <dbReference type="ARBA" id="ARBA00093425"/>
    </source>
</evidence>
<evidence type="ECO:0000256" key="7">
    <source>
        <dbReference type="ARBA" id="ARBA00022642"/>
    </source>
</evidence>
<protein>
    <recommendedName>
        <fullName evidence="17">Nicotinamide-nucleotide adenylyltransferase</fullName>
        <ecNumber evidence="17">2.7.7.1</ecNumber>
        <ecNumber evidence="17">2.7.7.18</ecNumber>
    </recommendedName>
</protein>
<keyword evidence="11 17" id="KW-0067">ATP-binding</keyword>
<evidence type="ECO:0000256" key="10">
    <source>
        <dbReference type="ARBA" id="ARBA00022741"/>
    </source>
</evidence>
<dbReference type="GO" id="GO:0009435">
    <property type="term" value="P:NAD+ biosynthetic process"/>
    <property type="evidence" value="ECO:0007669"/>
    <property type="project" value="UniProtKB-UniPathway"/>
</dbReference>
<name>A0A1R1XXG9_9FUNG</name>
<evidence type="ECO:0000256" key="3">
    <source>
        <dbReference type="ARBA" id="ARBA00004658"/>
    </source>
</evidence>
<reference evidence="20" key="1">
    <citation type="submission" date="2017-01" db="EMBL/GenBank/DDBJ databases">
        <authorList>
            <person name="Wang Y."/>
            <person name="White M."/>
            <person name="Kvist S."/>
            <person name="Moncalvo J.-M."/>
        </authorList>
    </citation>
    <scope>NUCLEOTIDE SEQUENCE [LARGE SCALE GENOMIC DNA]</scope>
    <source>
        <strain evidence="20">ID-206-W2</strain>
    </source>
</reference>
<evidence type="ECO:0000256" key="4">
    <source>
        <dbReference type="ARBA" id="ARBA00005019"/>
    </source>
</evidence>
<dbReference type="InterPro" id="IPR014729">
    <property type="entry name" value="Rossmann-like_a/b/a_fold"/>
</dbReference>
<comment type="subunit">
    <text evidence="6">Homotetramer.</text>
</comment>
<dbReference type="GO" id="GO:0000309">
    <property type="term" value="F:nicotinamide-nucleotide adenylyltransferase activity"/>
    <property type="evidence" value="ECO:0007669"/>
    <property type="project" value="UniProtKB-EC"/>
</dbReference>
<dbReference type="EC" id="2.7.7.18" evidence="17"/>
<keyword evidence="10 17" id="KW-0547">Nucleotide-binding</keyword>
<dbReference type="GO" id="GO:0005759">
    <property type="term" value="C:mitochondrial matrix"/>
    <property type="evidence" value="ECO:0007669"/>
    <property type="project" value="UniProtKB-ARBA"/>
</dbReference>
<dbReference type="EMBL" id="LSSM01003049">
    <property type="protein sequence ID" value="OMJ19295.1"/>
    <property type="molecule type" value="Genomic_DNA"/>
</dbReference>
<evidence type="ECO:0000256" key="17">
    <source>
        <dbReference type="RuleBase" id="RU362021"/>
    </source>
</evidence>
<dbReference type="SUPFAM" id="SSF52374">
    <property type="entry name" value="Nucleotidylyl transferase"/>
    <property type="match status" value="1"/>
</dbReference>
<dbReference type="OrthoDB" id="422187at2759"/>
<comment type="cofactor">
    <cofactor evidence="1">
        <name>Mg(2+)</name>
        <dbReference type="ChEBI" id="CHEBI:18420"/>
    </cofactor>
</comment>
<evidence type="ECO:0000313" key="20">
    <source>
        <dbReference type="Proteomes" id="UP000187429"/>
    </source>
</evidence>
<evidence type="ECO:0000256" key="13">
    <source>
        <dbReference type="ARBA" id="ARBA00023128"/>
    </source>
</evidence>
<evidence type="ECO:0000259" key="18">
    <source>
        <dbReference type="Pfam" id="PF01467"/>
    </source>
</evidence>
<keyword evidence="12 17" id="KW-0520">NAD</keyword>
<organism evidence="19 20">
    <name type="scientific">Smittium culicis</name>
    <dbReference type="NCBI Taxonomy" id="133412"/>
    <lineage>
        <taxon>Eukaryota</taxon>
        <taxon>Fungi</taxon>
        <taxon>Fungi incertae sedis</taxon>
        <taxon>Zoopagomycota</taxon>
        <taxon>Kickxellomycotina</taxon>
        <taxon>Harpellomycetes</taxon>
        <taxon>Harpellales</taxon>
        <taxon>Legeriomycetaceae</taxon>
        <taxon>Smittium</taxon>
    </lineage>
</organism>
<comment type="caution">
    <text evidence="19">The sequence shown here is derived from an EMBL/GenBank/DDBJ whole genome shotgun (WGS) entry which is preliminary data.</text>
</comment>
<evidence type="ECO:0000256" key="9">
    <source>
        <dbReference type="ARBA" id="ARBA00022695"/>
    </source>
</evidence>
<dbReference type="UniPathway" id="UPA00253">
    <property type="reaction ID" value="UER00332"/>
</dbReference>
<dbReference type="CDD" id="cd09286">
    <property type="entry name" value="NMNAT_Eukarya"/>
    <property type="match status" value="1"/>
</dbReference>
<dbReference type="EC" id="2.7.7.1" evidence="17"/>
<accession>A0A1R1XXG9</accession>
<comment type="catalytic activity">
    <reaction evidence="15 17">
        <text>beta-nicotinamide D-ribonucleotide + ATP + H(+) = diphosphate + NAD(+)</text>
        <dbReference type="Rhea" id="RHEA:21360"/>
        <dbReference type="ChEBI" id="CHEBI:14649"/>
        <dbReference type="ChEBI" id="CHEBI:15378"/>
        <dbReference type="ChEBI" id="CHEBI:30616"/>
        <dbReference type="ChEBI" id="CHEBI:33019"/>
        <dbReference type="ChEBI" id="CHEBI:57540"/>
        <dbReference type="EC" id="2.7.7.1"/>
    </reaction>
</comment>
<comment type="pathway">
    <text evidence="4">Cofactor biosynthesis; NAD(+) biosynthesis; deamido-NAD(+) from nicotinate D-ribonucleotide: step 1/1.</text>
</comment>
<dbReference type="GO" id="GO:0004515">
    <property type="term" value="F:nicotinate-nucleotide adenylyltransferase activity"/>
    <property type="evidence" value="ECO:0007669"/>
    <property type="project" value="UniProtKB-EC"/>
</dbReference>
<keyword evidence="9 17" id="KW-0548">Nucleotidyltransferase</keyword>
<dbReference type="PANTHER" id="PTHR12039:SF0">
    <property type="entry name" value="NICOTINAMIDE-NUCLEOTIDE ADENYLYLTRANSFERASE"/>
    <property type="match status" value="1"/>
</dbReference>
<evidence type="ECO:0000256" key="14">
    <source>
        <dbReference type="ARBA" id="ARBA00048721"/>
    </source>
</evidence>
<evidence type="ECO:0000256" key="12">
    <source>
        <dbReference type="ARBA" id="ARBA00023027"/>
    </source>
</evidence>
<keyword evidence="8 17" id="KW-0808">Transferase</keyword>
<dbReference type="InterPro" id="IPR051182">
    <property type="entry name" value="Euk_NMN_adenylyltrnsfrase"/>
</dbReference>
<comment type="catalytic activity">
    <reaction evidence="14 17">
        <text>nicotinate beta-D-ribonucleotide + ATP + H(+) = deamido-NAD(+) + diphosphate</text>
        <dbReference type="Rhea" id="RHEA:22860"/>
        <dbReference type="ChEBI" id="CHEBI:15378"/>
        <dbReference type="ChEBI" id="CHEBI:30616"/>
        <dbReference type="ChEBI" id="CHEBI:33019"/>
        <dbReference type="ChEBI" id="CHEBI:57502"/>
        <dbReference type="ChEBI" id="CHEBI:58437"/>
        <dbReference type="EC" id="2.7.7.18"/>
    </reaction>
</comment>
<comment type="pathway">
    <text evidence="3 17">Cofactor biosynthesis; NAD(+) biosynthesis; NAD(+) from nicotinamide D-ribonucleotide: step 1/1.</text>
</comment>
<evidence type="ECO:0000256" key="15">
    <source>
        <dbReference type="ARBA" id="ARBA00049001"/>
    </source>
</evidence>
<evidence type="ECO:0000256" key="8">
    <source>
        <dbReference type="ARBA" id="ARBA00022679"/>
    </source>
</evidence>
<keyword evidence="20" id="KW-1185">Reference proteome</keyword>
<evidence type="ECO:0000313" key="19">
    <source>
        <dbReference type="EMBL" id="OMJ19295.1"/>
    </source>
</evidence>
<dbReference type="InterPro" id="IPR005248">
    <property type="entry name" value="NadD/NMNAT"/>
</dbReference>
<evidence type="ECO:0000256" key="2">
    <source>
        <dbReference type="ARBA" id="ARBA00004173"/>
    </source>
</evidence>
<keyword evidence="7 17" id="KW-0662">Pyridine nucleotide biosynthesis</keyword>
<dbReference type="GO" id="GO:0005524">
    <property type="term" value="F:ATP binding"/>
    <property type="evidence" value="ECO:0007669"/>
    <property type="project" value="UniProtKB-KW"/>
</dbReference>
<evidence type="ECO:0000256" key="11">
    <source>
        <dbReference type="ARBA" id="ARBA00022840"/>
    </source>
</evidence>
<sequence length="267" mass="30959">MAGGLETYEFPVGKLAKKLKDNAKIPVVLVACGSYSPITYLHLRMFEMAKDYFEELDEYELIGGYFSPVSDFYQKEGLVQAVHRVKMCELATDDGSDWLMVDEWESLQHEYQRTAVVLDHFHYELNKDGGVVCGIDNDAVIQRKKIHVLLLAGGDLIKSMEMPGVWELTDLRHILKNYGCMVVERTGTDLWEVLLSHDVLYEFRKNIHVVKQAFYNDISSTKVRMFVKRKKNIKYLLPDSVIDYIYDNKLYTGNITKKRDYLSLEMD</sequence>
<comment type="subcellular location">
    <subcellularLocation>
        <location evidence="2">Mitochondrion</location>
    </subcellularLocation>
</comment>
<dbReference type="AlphaFoldDB" id="A0A1R1XXG9"/>
<evidence type="ECO:0000256" key="6">
    <source>
        <dbReference type="ARBA" id="ARBA00011881"/>
    </source>
</evidence>
<dbReference type="InterPro" id="IPR004821">
    <property type="entry name" value="Cyt_trans-like"/>
</dbReference>
<evidence type="ECO:0000256" key="1">
    <source>
        <dbReference type="ARBA" id="ARBA00001946"/>
    </source>
</evidence>
<keyword evidence="13" id="KW-0496">Mitochondrion</keyword>
<dbReference type="PANTHER" id="PTHR12039">
    <property type="entry name" value="NICOTINAMIDE MONONUCLEOTIDE ADENYLYLTRANSFERASE"/>
    <property type="match status" value="1"/>
</dbReference>
<dbReference type="FunFam" id="3.40.50.620:FF:000221">
    <property type="entry name" value="Nicotinamide/nicotinic acid mononucleotide adenylyltransferase 3"/>
    <property type="match status" value="1"/>
</dbReference>